<dbReference type="UniPathway" id="UPA00048">
    <property type="reaction ID" value="UER00073"/>
</dbReference>
<evidence type="ECO:0000256" key="8">
    <source>
        <dbReference type="RuleBase" id="RU004517"/>
    </source>
</evidence>
<dbReference type="Proteomes" id="UP000269198">
    <property type="component" value="Unassembled WGS sequence"/>
</dbReference>
<comment type="catalytic activity">
    <reaction evidence="8">
        <text>L-leucine + 2-oxoglutarate = 4-methyl-2-oxopentanoate + L-glutamate</text>
        <dbReference type="Rhea" id="RHEA:18321"/>
        <dbReference type="ChEBI" id="CHEBI:16810"/>
        <dbReference type="ChEBI" id="CHEBI:17865"/>
        <dbReference type="ChEBI" id="CHEBI:29985"/>
        <dbReference type="ChEBI" id="CHEBI:57427"/>
        <dbReference type="EC" id="2.6.1.42"/>
    </reaction>
</comment>
<keyword evidence="8" id="KW-0028">Amino-acid biosynthesis</keyword>
<evidence type="ECO:0000256" key="4">
    <source>
        <dbReference type="ARBA" id="ARBA00022679"/>
    </source>
</evidence>
<proteinExistence type="inferred from homology"/>
<dbReference type="Gene3D" id="3.30.470.10">
    <property type="match status" value="1"/>
</dbReference>
<dbReference type="InterPro" id="IPR043132">
    <property type="entry name" value="BCAT-like_C"/>
</dbReference>
<dbReference type="Gene3D" id="3.20.10.10">
    <property type="entry name" value="D-amino Acid Aminotransferase, subunit A, domain 2"/>
    <property type="match status" value="1"/>
</dbReference>
<keyword evidence="3 8" id="KW-0032">Aminotransferase</keyword>
<dbReference type="UniPathway" id="UPA00047">
    <property type="reaction ID" value="UER00058"/>
</dbReference>
<organism evidence="10 11">
    <name type="scientific">Halostreptopolyspora alba</name>
    <dbReference type="NCBI Taxonomy" id="2487137"/>
    <lineage>
        <taxon>Bacteria</taxon>
        <taxon>Bacillati</taxon>
        <taxon>Actinomycetota</taxon>
        <taxon>Actinomycetes</taxon>
        <taxon>Streptosporangiales</taxon>
        <taxon>Nocardiopsidaceae</taxon>
        <taxon>Halostreptopolyspora</taxon>
    </lineage>
</organism>
<dbReference type="GO" id="GO:0004084">
    <property type="term" value="F:branched-chain-amino-acid transaminase activity"/>
    <property type="evidence" value="ECO:0007669"/>
    <property type="project" value="UniProtKB-EC"/>
</dbReference>
<evidence type="ECO:0000256" key="2">
    <source>
        <dbReference type="ARBA" id="ARBA00009320"/>
    </source>
</evidence>
<evidence type="ECO:0000256" key="5">
    <source>
        <dbReference type="ARBA" id="ARBA00022898"/>
    </source>
</evidence>
<dbReference type="Pfam" id="PF01063">
    <property type="entry name" value="Aminotran_4"/>
    <property type="match status" value="1"/>
</dbReference>
<evidence type="ECO:0000256" key="3">
    <source>
        <dbReference type="ARBA" id="ARBA00022576"/>
    </source>
</evidence>
<name>A0A3N0E339_9ACTN</name>
<feature type="region of interest" description="Disordered" evidence="9">
    <location>
        <begin position="343"/>
        <end position="365"/>
    </location>
</feature>
<dbReference type="InterPro" id="IPR018300">
    <property type="entry name" value="Aminotrans_IV_CS"/>
</dbReference>
<evidence type="ECO:0000256" key="9">
    <source>
        <dbReference type="SAM" id="MobiDB-lite"/>
    </source>
</evidence>
<comment type="catalytic activity">
    <reaction evidence="8">
        <text>L-isoleucine + 2-oxoglutarate = (S)-3-methyl-2-oxopentanoate + L-glutamate</text>
        <dbReference type="Rhea" id="RHEA:24801"/>
        <dbReference type="ChEBI" id="CHEBI:16810"/>
        <dbReference type="ChEBI" id="CHEBI:29985"/>
        <dbReference type="ChEBI" id="CHEBI:35146"/>
        <dbReference type="ChEBI" id="CHEBI:58045"/>
        <dbReference type="EC" id="2.6.1.42"/>
    </reaction>
</comment>
<dbReference type="InterPro" id="IPR005786">
    <property type="entry name" value="B_amino_transII"/>
</dbReference>
<evidence type="ECO:0000256" key="1">
    <source>
        <dbReference type="ARBA" id="ARBA00001933"/>
    </source>
</evidence>
<evidence type="ECO:0000256" key="6">
    <source>
        <dbReference type="RuleBase" id="RU004106"/>
    </source>
</evidence>
<sequence length="365" mass="40083">MDGGEEEVSMTPRNRNLWLPLVAVSECIGDDAEYGPPAITTNDVGALARFSADAIQFGFSVFEGMRAYVADPSFLVFRARDHHERLMASCAALELPCPAYEVFVEAIEQVVRANWDGGATRLYLRPVVFSAGGDVMPQQDSRYIFVVLVKRFDPVLEGMSVLVEETMPRTVPMFAAVKTAGNYTSSALAMRKARRAGCDTILWLDGNGHIQECTTMNVFLFLDGEIVTPKLGSILPGVTRKTVIELLTGSGERVVERDIRLSEVMDALARRKSPVMFTTSTALGIQRVSRLRVGTEDHGLGDEMPSTLVRVGERYSELTERFSTAGDEYAAMMARSHFGYLSGPNRGHEARNTLPKGIEPEGTTT</sequence>
<dbReference type="GO" id="GO:0009099">
    <property type="term" value="P:L-valine biosynthetic process"/>
    <property type="evidence" value="ECO:0007669"/>
    <property type="project" value="UniProtKB-UniPathway"/>
</dbReference>
<keyword evidence="11" id="KW-1185">Reference proteome</keyword>
<evidence type="ECO:0000313" key="10">
    <source>
        <dbReference type="EMBL" id="RNL82209.1"/>
    </source>
</evidence>
<comment type="caution">
    <text evidence="10">The sequence shown here is derived from an EMBL/GenBank/DDBJ whole genome shotgun (WGS) entry which is preliminary data.</text>
</comment>
<keyword evidence="8" id="KW-0100">Branched-chain amino acid biosynthesis</keyword>
<dbReference type="InterPro" id="IPR036038">
    <property type="entry name" value="Aminotransferase-like"/>
</dbReference>
<dbReference type="InterPro" id="IPR001544">
    <property type="entry name" value="Aminotrans_IV"/>
</dbReference>
<gene>
    <name evidence="10" type="ORF">EFW17_20080</name>
</gene>
<dbReference type="SUPFAM" id="SSF56752">
    <property type="entry name" value="D-aminoacid aminotransferase-like PLP-dependent enzymes"/>
    <property type="match status" value="1"/>
</dbReference>
<comment type="cofactor">
    <cofactor evidence="1 7">
        <name>pyridoxal 5'-phosphate</name>
        <dbReference type="ChEBI" id="CHEBI:597326"/>
    </cofactor>
</comment>
<dbReference type="InterPro" id="IPR043131">
    <property type="entry name" value="BCAT-like_N"/>
</dbReference>
<dbReference type="AlphaFoldDB" id="A0A3N0E339"/>
<evidence type="ECO:0000313" key="11">
    <source>
        <dbReference type="Proteomes" id="UP000269198"/>
    </source>
</evidence>
<dbReference type="GO" id="GO:0009098">
    <property type="term" value="P:L-leucine biosynthetic process"/>
    <property type="evidence" value="ECO:0007669"/>
    <property type="project" value="UniProtKB-UniPathway"/>
</dbReference>
<protein>
    <recommendedName>
        <fullName evidence="8">Branched-chain-amino-acid aminotransferase</fullName>
        <ecNumber evidence="8">2.6.1.42</ecNumber>
    </recommendedName>
</protein>
<dbReference type="UniPathway" id="UPA00049">
    <property type="reaction ID" value="UER00062"/>
</dbReference>
<dbReference type="GO" id="GO:0009097">
    <property type="term" value="P:isoleucine biosynthetic process"/>
    <property type="evidence" value="ECO:0007669"/>
    <property type="project" value="UniProtKB-UniPathway"/>
</dbReference>
<evidence type="ECO:0000256" key="7">
    <source>
        <dbReference type="RuleBase" id="RU004516"/>
    </source>
</evidence>
<dbReference type="EC" id="2.6.1.42" evidence="8"/>
<dbReference type="PROSITE" id="PS00770">
    <property type="entry name" value="AA_TRANSFER_CLASS_4"/>
    <property type="match status" value="1"/>
</dbReference>
<keyword evidence="4 8" id="KW-0808">Transferase</keyword>
<comment type="catalytic activity">
    <reaction evidence="8">
        <text>L-valine + 2-oxoglutarate = 3-methyl-2-oxobutanoate + L-glutamate</text>
        <dbReference type="Rhea" id="RHEA:24813"/>
        <dbReference type="ChEBI" id="CHEBI:11851"/>
        <dbReference type="ChEBI" id="CHEBI:16810"/>
        <dbReference type="ChEBI" id="CHEBI:29985"/>
        <dbReference type="ChEBI" id="CHEBI:57762"/>
        <dbReference type="EC" id="2.6.1.42"/>
    </reaction>
</comment>
<keyword evidence="5 7" id="KW-0663">Pyridoxal phosphate</keyword>
<reference evidence="10 11" key="1">
    <citation type="submission" date="2018-11" db="EMBL/GenBank/DDBJ databases">
        <title>The genome draft of YIM 96095.</title>
        <authorList>
            <person name="Tang S.-K."/>
            <person name="Chunyu W.-X."/>
            <person name="Feng Y.-Z."/>
        </authorList>
    </citation>
    <scope>NUCLEOTIDE SEQUENCE [LARGE SCALE GENOMIC DNA]</scope>
    <source>
        <strain evidence="10 11">YIM 96095</strain>
    </source>
</reference>
<dbReference type="PANTHER" id="PTHR42825:SF2">
    <property type="entry name" value="BRANCHED-CHAIN-AMINO-ACID AMINOTRANSFERASE 3, CHLOROPLASTIC-RELATED"/>
    <property type="match status" value="1"/>
</dbReference>
<accession>A0A3N0E339</accession>
<comment type="similarity">
    <text evidence="2 6">Belongs to the class-IV pyridoxal-phosphate-dependent aminotransferase family.</text>
</comment>
<dbReference type="PANTHER" id="PTHR42825">
    <property type="entry name" value="AMINO ACID AMINOTRANSFERASE"/>
    <property type="match status" value="1"/>
</dbReference>
<dbReference type="EMBL" id="RJMB01000025">
    <property type="protein sequence ID" value="RNL82209.1"/>
    <property type="molecule type" value="Genomic_DNA"/>
</dbReference>